<gene>
    <name evidence="4" type="ORF">GCM10022211_03580</name>
</gene>
<dbReference type="PANTHER" id="PTHR43877">
    <property type="entry name" value="AMINOALKYLPHOSPHONATE N-ACETYLTRANSFERASE-RELATED-RELATED"/>
    <property type="match status" value="1"/>
</dbReference>
<organism evidence="4 5">
    <name type="scientific">Sphingomonas humi</name>
    <dbReference type="NCBI Taxonomy" id="335630"/>
    <lineage>
        <taxon>Bacteria</taxon>
        <taxon>Pseudomonadati</taxon>
        <taxon>Pseudomonadota</taxon>
        <taxon>Alphaproteobacteria</taxon>
        <taxon>Sphingomonadales</taxon>
        <taxon>Sphingomonadaceae</taxon>
        <taxon>Sphingomonas</taxon>
    </lineage>
</organism>
<dbReference type="Pfam" id="PF00583">
    <property type="entry name" value="Acetyltransf_1"/>
    <property type="match status" value="1"/>
</dbReference>
<proteinExistence type="predicted"/>
<evidence type="ECO:0000259" key="3">
    <source>
        <dbReference type="PROSITE" id="PS51186"/>
    </source>
</evidence>
<dbReference type="PROSITE" id="PS51186">
    <property type="entry name" value="GNAT"/>
    <property type="match status" value="1"/>
</dbReference>
<sequence>MIIRPATAADLPAIDQVFRTSFCDTFAHLYDPADLAAFLDGFTAATWQAEFDDPDYAFQVGEVGGKVVGYIKLGPNKLPHVEPGQLLELKQLYLLKEAQGTGLAHGLMNWALDEAKLRGARRMALSVWSENWRAQAFYDRYGFEDRGPVGFMVGNHRDEDRVWEAEL</sequence>
<dbReference type="InterPro" id="IPR050832">
    <property type="entry name" value="Bact_Acetyltransf"/>
</dbReference>
<keyword evidence="5" id="KW-1185">Reference proteome</keyword>
<dbReference type="SUPFAM" id="SSF55729">
    <property type="entry name" value="Acyl-CoA N-acyltransferases (Nat)"/>
    <property type="match status" value="1"/>
</dbReference>
<dbReference type="Proteomes" id="UP001501310">
    <property type="component" value="Unassembled WGS sequence"/>
</dbReference>
<evidence type="ECO:0000256" key="1">
    <source>
        <dbReference type="ARBA" id="ARBA00022679"/>
    </source>
</evidence>
<accession>A0ABP7RHF2</accession>
<protein>
    <submittedName>
        <fullName evidence="4">GNAT family N-acetyltransferase</fullName>
    </submittedName>
</protein>
<reference evidence="5" key="1">
    <citation type="journal article" date="2019" name="Int. J. Syst. Evol. Microbiol.">
        <title>The Global Catalogue of Microorganisms (GCM) 10K type strain sequencing project: providing services to taxonomists for standard genome sequencing and annotation.</title>
        <authorList>
            <consortium name="The Broad Institute Genomics Platform"/>
            <consortium name="The Broad Institute Genome Sequencing Center for Infectious Disease"/>
            <person name="Wu L."/>
            <person name="Ma J."/>
        </authorList>
    </citation>
    <scope>NUCLEOTIDE SEQUENCE [LARGE SCALE GENOMIC DNA]</scope>
    <source>
        <strain evidence="5">JCM 16603</strain>
    </source>
</reference>
<name>A0ABP7RHF2_9SPHN</name>
<keyword evidence="1" id="KW-0808">Transferase</keyword>
<dbReference type="InterPro" id="IPR000182">
    <property type="entry name" value="GNAT_dom"/>
</dbReference>
<comment type="caution">
    <text evidence="4">The sequence shown here is derived from an EMBL/GenBank/DDBJ whole genome shotgun (WGS) entry which is preliminary data.</text>
</comment>
<feature type="domain" description="N-acetyltransferase" evidence="3">
    <location>
        <begin position="1"/>
        <end position="167"/>
    </location>
</feature>
<dbReference type="InterPro" id="IPR016181">
    <property type="entry name" value="Acyl_CoA_acyltransferase"/>
</dbReference>
<evidence type="ECO:0000313" key="5">
    <source>
        <dbReference type="Proteomes" id="UP001501310"/>
    </source>
</evidence>
<evidence type="ECO:0000256" key="2">
    <source>
        <dbReference type="ARBA" id="ARBA00023315"/>
    </source>
</evidence>
<keyword evidence="2" id="KW-0012">Acyltransferase</keyword>
<dbReference type="EMBL" id="BAAAZD010000001">
    <property type="protein sequence ID" value="GAA3997480.1"/>
    <property type="molecule type" value="Genomic_DNA"/>
</dbReference>
<dbReference type="CDD" id="cd04301">
    <property type="entry name" value="NAT_SF"/>
    <property type="match status" value="1"/>
</dbReference>
<dbReference type="Gene3D" id="3.40.630.30">
    <property type="match status" value="1"/>
</dbReference>
<evidence type="ECO:0000313" key="4">
    <source>
        <dbReference type="EMBL" id="GAA3997480.1"/>
    </source>
</evidence>
<dbReference type="RefSeq" id="WP_344708446.1">
    <property type="nucleotide sequence ID" value="NZ_BAAAZD010000001.1"/>
</dbReference>